<evidence type="ECO:0000313" key="9">
    <source>
        <dbReference type="Proteomes" id="UP000182108"/>
    </source>
</evidence>
<dbReference type="NCBIfam" id="TIGR03654">
    <property type="entry name" value="L6_bact"/>
    <property type="match status" value="1"/>
</dbReference>
<sequence length="177" mass="19081">MSRIAKQPIEVPGGVEVKLDGSRVAVKGPLGALEFAFNPAVRIVKEGNVLRCEADEKLPGSDAQAGTARAILANMVHGVAKGFERRLTLVGVGYRAQLQGNKLNLSLGYSHPIEHELPAGIKAEVPQPTEIVLKGADKQQLGQQAAKIRAYRPPEPYKGKGVRYADEIVVLKETKKK</sequence>
<dbReference type="GO" id="GO:0019843">
    <property type="term" value="F:rRNA binding"/>
    <property type="evidence" value="ECO:0007669"/>
    <property type="project" value="UniProtKB-UniRule"/>
</dbReference>
<accession>A0A0K6IVK8</accession>
<dbReference type="HAMAP" id="MF_01365_B">
    <property type="entry name" value="Ribosomal_uL6_B"/>
    <property type="match status" value="1"/>
</dbReference>
<evidence type="ECO:0000256" key="6">
    <source>
        <dbReference type="RuleBase" id="RU003870"/>
    </source>
</evidence>
<dbReference type="EMBL" id="CYHH01000005">
    <property type="protein sequence ID" value="CUB07145.1"/>
    <property type="molecule type" value="Genomic_DNA"/>
</dbReference>
<dbReference type="OrthoDB" id="5292487at2"/>
<proteinExistence type="inferred from homology"/>
<dbReference type="GO" id="GO:0003735">
    <property type="term" value="F:structural constituent of ribosome"/>
    <property type="evidence" value="ECO:0007669"/>
    <property type="project" value="UniProtKB-UniRule"/>
</dbReference>
<evidence type="ECO:0000256" key="5">
    <source>
        <dbReference type="RuleBase" id="RU003869"/>
    </source>
</evidence>
<dbReference type="GO" id="GO:0002181">
    <property type="term" value="P:cytoplasmic translation"/>
    <property type="evidence" value="ECO:0007669"/>
    <property type="project" value="TreeGrafter"/>
</dbReference>
<dbReference type="PROSITE" id="PS00525">
    <property type="entry name" value="RIBOSOMAL_L6_1"/>
    <property type="match status" value="1"/>
</dbReference>
<dbReference type="InterPro" id="IPR020040">
    <property type="entry name" value="Ribosomal_uL6_a/b-dom"/>
</dbReference>
<evidence type="ECO:0000313" key="8">
    <source>
        <dbReference type="EMBL" id="CUB07145.1"/>
    </source>
</evidence>
<dbReference type="RefSeq" id="WP_055423445.1">
    <property type="nucleotide sequence ID" value="NZ_CYHH01000005.1"/>
</dbReference>
<organism evidence="8 9">
    <name type="scientific">Tepidiphilus thermophilus</name>
    <dbReference type="NCBI Taxonomy" id="876478"/>
    <lineage>
        <taxon>Bacteria</taxon>
        <taxon>Pseudomonadati</taxon>
        <taxon>Pseudomonadota</taxon>
        <taxon>Hydrogenophilia</taxon>
        <taxon>Hydrogenophilales</taxon>
        <taxon>Hydrogenophilaceae</taxon>
        <taxon>Tepidiphilus</taxon>
    </lineage>
</organism>
<dbReference type="InterPro" id="IPR000702">
    <property type="entry name" value="Ribosomal_uL6-like"/>
</dbReference>
<dbReference type="InterPro" id="IPR019906">
    <property type="entry name" value="Ribosomal_uL6_bac-type"/>
</dbReference>
<dbReference type="GO" id="GO:0022625">
    <property type="term" value="C:cytosolic large ribosomal subunit"/>
    <property type="evidence" value="ECO:0007669"/>
    <property type="project" value="UniProtKB-UniRule"/>
</dbReference>
<dbReference type="PANTHER" id="PTHR11655:SF14">
    <property type="entry name" value="LARGE RIBOSOMAL SUBUNIT PROTEIN UL6M"/>
    <property type="match status" value="1"/>
</dbReference>
<keyword evidence="2 4" id="KW-0689">Ribosomal protein</keyword>
<feature type="domain" description="Large ribosomal subunit protein uL6 alpha-beta" evidence="7">
    <location>
        <begin position="90"/>
        <end position="164"/>
    </location>
</feature>
<dbReference type="FunFam" id="3.90.930.12:FF:000001">
    <property type="entry name" value="50S ribosomal protein L6"/>
    <property type="match status" value="1"/>
</dbReference>
<dbReference type="PIRSF" id="PIRSF002162">
    <property type="entry name" value="Ribosomal_L6"/>
    <property type="match status" value="1"/>
</dbReference>
<gene>
    <name evidence="4" type="primary">rplF</name>
    <name evidence="8" type="ORF">Ga0061068_10547</name>
</gene>
<comment type="function">
    <text evidence="4 6">This protein binds to the 23S rRNA, and is important in its secondary structure. It is located near the subunit interface in the base of the L7/L12 stalk, and near the tRNA binding site of the peptidyltransferase center.</text>
</comment>
<name>A0A0K6IVK8_9PROT</name>
<evidence type="ECO:0000256" key="3">
    <source>
        <dbReference type="ARBA" id="ARBA00023274"/>
    </source>
</evidence>
<dbReference type="InterPro" id="IPR036789">
    <property type="entry name" value="Ribosomal_uL6-like_a/b-dom_sf"/>
</dbReference>
<comment type="subunit">
    <text evidence="4">Part of the 50S ribosomal subunit.</text>
</comment>
<dbReference type="PANTHER" id="PTHR11655">
    <property type="entry name" value="60S/50S RIBOSOMAL PROTEIN L6/L9"/>
    <property type="match status" value="1"/>
</dbReference>
<evidence type="ECO:0000256" key="4">
    <source>
        <dbReference type="HAMAP-Rule" id="MF_01365"/>
    </source>
</evidence>
<dbReference type="Gene3D" id="3.90.930.12">
    <property type="entry name" value="Ribosomal protein L6, alpha-beta domain"/>
    <property type="match status" value="2"/>
</dbReference>
<keyword evidence="4 6" id="KW-0694">RNA-binding</keyword>
<dbReference type="Pfam" id="PF00347">
    <property type="entry name" value="Ribosomal_L6"/>
    <property type="match status" value="2"/>
</dbReference>
<keyword evidence="9" id="KW-1185">Reference proteome</keyword>
<dbReference type="InterPro" id="IPR002358">
    <property type="entry name" value="Ribosomal_uL6_CS"/>
</dbReference>
<comment type="similarity">
    <text evidence="1 4 5">Belongs to the universal ribosomal protein uL6 family.</text>
</comment>
<dbReference type="Proteomes" id="UP000182108">
    <property type="component" value="Unassembled WGS sequence"/>
</dbReference>
<reference evidence="9" key="1">
    <citation type="submission" date="2015-08" db="EMBL/GenBank/DDBJ databases">
        <authorList>
            <person name="Babu N.S."/>
            <person name="Beckwith C.J."/>
            <person name="Beseler K.G."/>
            <person name="Brison A."/>
            <person name="Carone J.V."/>
            <person name="Caskin T.P."/>
            <person name="Diamond M."/>
            <person name="Durham M.E."/>
            <person name="Foxe J.M."/>
            <person name="Go M."/>
            <person name="Henderson B.A."/>
            <person name="Jones I.B."/>
            <person name="McGettigan J.A."/>
            <person name="Micheletti S.J."/>
            <person name="Nasrallah M.E."/>
            <person name="Ortiz D."/>
            <person name="Piller C.R."/>
            <person name="Privatt S.R."/>
            <person name="Schneider S.L."/>
            <person name="Sharp S."/>
            <person name="Smith T.C."/>
            <person name="Stanton J.D."/>
            <person name="Ullery H.E."/>
            <person name="Wilson R.J."/>
            <person name="Serrano M.G."/>
            <person name="Buck G."/>
            <person name="Lee V."/>
            <person name="Wang Y."/>
            <person name="Carvalho R."/>
            <person name="Voegtly L."/>
            <person name="Shi R."/>
            <person name="Duckworth R."/>
            <person name="Johnson A."/>
            <person name="Loviza R."/>
            <person name="Walstead R."/>
            <person name="Shah Z."/>
            <person name="Kiflezghi M."/>
            <person name="Wade K."/>
            <person name="Ball S.L."/>
            <person name="Bradley K.W."/>
            <person name="Asai D.J."/>
            <person name="Bowman C.A."/>
            <person name="Russell D.A."/>
            <person name="Pope W.H."/>
            <person name="Jacobs-Sera D."/>
            <person name="Hendrix R.W."/>
            <person name="Hatfull G.F."/>
        </authorList>
    </citation>
    <scope>NUCLEOTIDE SEQUENCE [LARGE SCALE GENOMIC DNA]</scope>
    <source>
        <strain evidence="9">JCM 19170</strain>
    </source>
</reference>
<evidence type="ECO:0000256" key="2">
    <source>
        <dbReference type="ARBA" id="ARBA00022980"/>
    </source>
</evidence>
<evidence type="ECO:0000256" key="1">
    <source>
        <dbReference type="ARBA" id="ARBA00009356"/>
    </source>
</evidence>
<keyword evidence="3 4" id="KW-0687">Ribonucleoprotein</keyword>
<protein>
    <recommendedName>
        <fullName evidence="4">Large ribosomal subunit protein uL6</fullName>
    </recommendedName>
</protein>
<dbReference type="AlphaFoldDB" id="A0A0K6IVK8"/>
<feature type="domain" description="Large ribosomal subunit protein uL6 alpha-beta" evidence="7">
    <location>
        <begin position="11"/>
        <end position="82"/>
    </location>
</feature>
<evidence type="ECO:0000259" key="7">
    <source>
        <dbReference type="Pfam" id="PF00347"/>
    </source>
</evidence>
<dbReference type="PRINTS" id="PR00059">
    <property type="entry name" value="RIBOSOMALL6"/>
</dbReference>
<keyword evidence="4 6" id="KW-0699">rRNA-binding</keyword>
<dbReference type="SUPFAM" id="SSF56053">
    <property type="entry name" value="Ribosomal protein L6"/>
    <property type="match status" value="2"/>
</dbReference>